<keyword evidence="10" id="KW-0784">Thiamine biosynthesis</keyword>
<dbReference type="CDD" id="cd07033">
    <property type="entry name" value="TPP_PYR_DXS_TK_like"/>
    <property type="match status" value="1"/>
</dbReference>
<sequence>MAAAYLLGKQQGKKQPHNGEQFALMAATGSTGQNQIVYNPPAFGRTTVLDRVDTPKDMKSLSREQLKQLADELRYEVLKVVSQKGGHLGSALGVIELTVALHYVFNAPEDPIVWDVSHQCYPHKILTGRRDRMHTLRDKNGVSGFAKRSESEYDAFGAGHSSTSISAALGMAVARDRQNKPNHCVAVIGDGAITGGMAYEAMNCAAYLDSRLIVILNDNDQVSLPTGTPSAGGIGPVGSLSTATNKVVNSGAAFDIREMARSLNELLPTDVKEMNKVVDKYTRGLITGGTLFEELGFLYIGPVDGHDLDQLIPIMQRLYMHREKPVLLHVKTRKGAGYQPAMTASDKYHAVPKFDVPTGQKVKSPPVVTYTSVFADTLVGLGQDDRSVVAITAAMPGGTGIDKFGERFPSRTFDVGIAEQHAVTFAAGLAVEGLKPFCAVYSTFLQRGYDQMVHDVALQKLPVRLIMDRAGLVGHDGPTHHGSFDLSFLGCIPDLIIMAPSNELELMDMVTTAYAIDDLPTCVRYPRGSVYGIAKLKSLFGYELERMPDRGRVLPVGKGWVVHRAKEDAAQKIAILSIGTRLSAAVEASRYLESLGDIGVTVADARFMKPLDEELITELAQNHEAVIMIEENSIGGFGDHVIHFMHDAGLLDDGKVKVRSMVLPDVWIEAATWNQQIQEAGLVAADIEALALKLLGREAPKEADGEEADVSAAVAKDVSVDKEVDALAKEAVETINKEVINAHHAK</sequence>
<gene>
    <name evidence="14" type="ORF">EGYM00163_LOCUS44454</name>
</gene>
<comment type="pathway">
    <text evidence="3">Metabolic intermediate biosynthesis; 1-deoxy-D-xylulose 5-phosphate biosynthesis; 1-deoxy-D-xylulose 5-phosphate from D-glyceraldehyde 3-phosphate and pyruvate: step 1/1.</text>
</comment>
<comment type="cofactor">
    <cofactor evidence="2">
        <name>thiamine diphosphate</name>
        <dbReference type="ChEBI" id="CHEBI:58937"/>
    </cofactor>
</comment>
<keyword evidence="9" id="KW-0460">Magnesium</keyword>
<dbReference type="InterPro" id="IPR029061">
    <property type="entry name" value="THDP-binding"/>
</dbReference>
<dbReference type="SUPFAM" id="SSF52518">
    <property type="entry name" value="Thiamin diphosphate-binding fold (THDP-binding)"/>
    <property type="match status" value="2"/>
</dbReference>
<evidence type="ECO:0000256" key="1">
    <source>
        <dbReference type="ARBA" id="ARBA00001946"/>
    </source>
</evidence>
<feature type="domain" description="Transketolase-like pyrimidine-binding" evidence="13">
    <location>
        <begin position="368"/>
        <end position="533"/>
    </location>
</feature>
<dbReference type="SMART" id="SM00861">
    <property type="entry name" value="Transket_pyr"/>
    <property type="match status" value="1"/>
</dbReference>
<dbReference type="PANTHER" id="PTHR43322">
    <property type="entry name" value="1-D-DEOXYXYLULOSE 5-PHOSPHATE SYNTHASE-RELATED"/>
    <property type="match status" value="1"/>
</dbReference>
<evidence type="ECO:0000259" key="13">
    <source>
        <dbReference type="SMART" id="SM00861"/>
    </source>
</evidence>
<keyword evidence="12" id="KW-0414">Isoprene biosynthesis</keyword>
<dbReference type="NCBIfam" id="NF003933">
    <property type="entry name" value="PRK05444.2-2"/>
    <property type="match status" value="1"/>
</dbReference>
<evidence type="ECO:0000256" key="6">
    <source>
        <dbReference type="ARBA" id="ARBA00013150"/>
    </source>
</evidence>
<evidence type="ECO:0000256" key="3">
    <source>
        <dbReference type="ARBA" id="ARBA00004980"/>
    </source>
</evidence>
<comment type="similarity">
    <text evidence="4">Belongs to the transketolase family. DXPS subfamily.</text>
</comment>
<evidence type="ECO:0000313" key="14">
    <source>
        <dbReference type="EMBL" id="CAE0833162.1"/>
    </source>
</evidence>
<evidence type="ECO:0000256" key="9">
    <source>
        <dbReference type="ARBA" id="ARBA00022842"/>
    </source>
</evidence>
<dbReference type="Gene3D" id="3.40.50.920">
    <property type="match status" value="1"/>
</dbReference>
<comment type="cofactor">
    <cofactor evidence="1">
        <name>Mg(2+)</name>
        <dbReference type="ChEBI" id="CHEBI:18420"/>
    </cofactor>
</comment>
<dbReference type="UniPathway" id="UPA00064">
    <property type="reaction ID" value="UER00091"/>
</dbReference>
<evidence type="ECO:0000256" key="5">
    <source>
        <dbReference type="ARBA" id="ARBA00011738"/>
    </source>
</evidence>
<keyword evidence="8" id="KW-0479">Metal-binding</keyword>
<dbReference type="Pfam" id="PF02780">
    <property type="entry name" value="Transketolase_C"/>
    <property type="match status" value="1"/>
</dbReference>
<evidence type="ECO:0000256" key="12">
    <source>
        <dbReference type="ARBA" id="ARBA00023229"/>
    </source>
</evidence>
<dbReference type="AlphaFoldDB" id="A0A7S4LJE3"/>
<dbReference type="InterPro" id="IPR009014">
    <property type="entry name" value="Transketo_C/PFOR_II"/>
</dbReference>
<evidence type="ECO:0000256" key="10">
    <source>
        <dbReference type="ARBA" id="ARBA00022977"/>
    </source>
</evidence>
<dbReference type="InterPro" id="IPR020826">
    <property type="entry name" value="Transketolase_BS"/>
</dbReference>
<dbReference type="GO" id="GO:0019682">
    <property type="term" value="P:glyceraldehyde-3-phosphate metabolic process"/>
    <property type="evidence" value="ECO:0007669"/>
    <property type="project" value="UniProtKB-ARBA"/>
</dbReference>
<dbReference type="FunFam" id="3.40.50.970:FF:000005">
    <property type="entry name" value="1-deoxy-D-xylulose-5-phosphate synthase"/>
    <property type="match status" value="1"/>
</dbReference>
<keyword evidence="11" id="KW-0786">Thiamine pyrophosphate</keyword>
<protein>
    <recommendedName>
        <fullName evidence="6">1-deoxy-D-xylulose-5-phosphate synthase</fullName>
        <ecNumber evidence="6">2.2.1.7</ecNumber>
    </recommendedName>
</protein>
<evidence type="ECO:0000256" key="8">
    <source>
        <dbReference type="ARBA" id="ARBA00022723"/>
    </source>
</evidence>
<dbReference type="HAMAP" id="MF_00315">
    <property type="entry name" value="DXP_synth"/>
    <property type="match status" value="1"/>
</dbReference>
<evidence type="ECO:0000256" key="2">
    <source>
        <dbReference type="ARBA" id="ARBA00001964"/>
    </source>
</evidence>
<keyword evidence="7" id="KW-0808">Transferase</keyword>
<dbReference type="CDD" id="cd02007">
    <property type="entry name" value="TPP_DXS"/>
    <property type="match status" value="1"/>
</dbReference>
<dbReference type="Pfam" id="PF02779">
    <property type="entry name" value="Transket_pyr"/>
    <property type="match status" value="1"/>
</dbReference>
<dbReference type="PROSITE" id="PS00801">
    <property type="entry name" value="TRANSKETOLASE_1"/>
    <property type="match status" value="1"/>
</dbReference>
<dbReference type="Pfam" id="PF13292">
    <property type="entry name" value="DXP_synthase_N"/>
    <property type="match status" value="1"/>
</dbReference>
<dbReference type="EMBL" id="HBJA01129281">
    <property type="protein sequence ID" value="CAE0833162.1"/>
    <property type="molecule type" value="Transcribed_RNA"/>
</dbReference>
<dbReference type="PROSITE" id="PS00802">
    <property type="entry name" value="TRANSKETOLASE_2"/>
    <property type="match status" value="1"/>
</dbReference>
<organism evidence="14">
    <name type="scientific">Eutreptiella gymnastica</name>
    <dbReference type="NCBI Taxonomy" id="73025"/>
    <lineage>
        <taxon>Eukaryota</taxon>
        <taxon>Discoba</taxon>
        <taxon>Euglenozoa</taxon>
        <taxon>Euglenida</taxon>
        <taxon>Spirocuta</taxon>
        <taxon>Euglenophyceae</taxon>
        <taxon>Eutreptiales</taxon>
        <taxon>Eutreptiaceae</taxon>
        <taxon>Eutreptiella</taxon>
    </lineage>
</organism>
<evidence type="ECO:0000256" key="4">
    <source>
        <dbReference type="ARBA" id="ARBA00011081"/>
    </source>
</evidence>
<dbReference type="GO" id="GO:0016114">
    <property type="term" value="P:terpenoid biosynthetic process"/>
    <property type="evidence" value="ECO:0007669"/>
    <property type="project" value="InterPro"/>
</dbReference>
<dbReference type="InterPro" id="IPR049557">
    <property type="entry name" value="Transketolase_CS"/>
</dbReference>
<name>A0A7S4LJE3_9EUGL</name>
<evidence type="ECO:0000256" key="11">
    <source>
        <dbReference type="ARBA" id="ARBA00023052"/>
    </source>
</evidence>
<accession>A0A7S4LJE3</accession>
<dbReference type="InterPro" id="IPR005475">
    <property type="entry name" value="Transketolase-like_Pyr-bd"/>
</dbReference>
<dbReference type="Gene3D" id="3.40.50.970">
    <property type="match status" value="2"/>
</dbReference>
<dbReference type="InterPro" id="IPR005477">
    <property type="entry name" value="Dxylulose-5-P_synthase"/>
</dbReference>
<dbReference type="SUPFAM" id="SSF52922">
    <property type="entry name" value="TK C-terminal domain-like"/>
    <property type="match status" value="1"/>
</dbReference>
<dbReference type="EC" id="2.2.1.7" evidence="6"/>
<comment type="subunit">
    <text evidence="5">Homodimer.</text>
</comment>
<evidence type="ECO:0000256" key="7">
    <source>
        <dbReference type="ARBA" id="ARBA00022679"/>
    </source>
</evidence>
<proteinExistence type="inferred from homology"/>
<dbReference type="GO" id="GO:0008661">
    <property type="term" value="F:1-deoxy-D-xylulose-5-phosphate synthase activity"/>
    <property type="evidence" value="ECO:0007669"/>
    <property type="project" value="UniProtKB-EC"/>
</dbReference>
<dbReference type="InterPro" id="IPR033248">
    <property type="entry name" value="Transketolase_C"/>
</dbReference>
<dbReference type="PANTHER" id="PTHR43322:SF5">
    <property type="entry name" value="1-DEOXY-D-XYLULOSE-5-PHOSPHATE SYNTHASE, CHLOROPLASTIC"/>
    <property type="match status" value="1"/>
</dbReference>
<dbReference type="GO" id="GO:0009228">
    <property type="term" value="P:thiamine biosynthetic process"/>
    <property type="evidence" value="ECO:0007669"/>
    <property type="project" value="UniProtKB-KW"/>
</dbReference>
<reference evidence="14" key="1">
    <citation type="submission" date="2021-01" db="EMBL/GenBank/DDBJ databases">
        <authorList>
            <person name="Corre E."/>
            <person name="Pelletier E."/>
            <person name="Niang G."/>
            <person name="Scheremetjew M."/>
            <person name="Finn R."/>
            <person name="Kale V."/>
            <person name="Holt S."/>
            <person name="Cochrane G."/>
            <person name="Meng A."/>
            <person name="Brown T."/>
            <person name="Cohen L."/>
        </authorList>
    </citation>
    <scope>NUCLEOTIDE SEQUENCE</scope>
    <source>
        <strain evidence="14">CCMP1594</strain>
    </source>
</reference>
<dbReference type="GO" id="GO:0046872">
    <property type="term" value="F:metal ion binding"/>
    <property type="evidence" value="ECO:0007669"/>
    <property type="project" value="UniProtKB-KW"/>
</dbReference>
<dbReference type="NCBIfam" id="TIGR00204">
    <property type="entry name" value="dxs"/>
    <property type="match status" value="1"/>
</dbReference>